<comment type="caution">
    <text evidence="7">The sequence shown here is derived from an EMBL/GenBank/DDBJ whole genome shotgun (WGS) entry which is preliminary data.</text>
</comment>
<dbReference type="PIRSF" id="PIRSF036402">
    <property type="entry name" value="Ureas_acces_UreE"/>
    <property type="match status" value="1"/>
</dbReference>
<reference evidence="7 8" key="1">
    <citation type="journal article" date="2020" name="Microorganisms">
        <title>Osmotic Adaptation and Compatible Solute Biosynthesis of Phototrophic Bacteria as Revealed from Genome Analyses.</title>
        <authorList>
            <person name="Imhoff J.F."/>
            <person name="Rahn T."/>
            <person name="Kunzel S."/>
            <person name="Keller A."/>
            <person name="Neulinger S.C."/>
        </authorList>
    </citation>
    <scope>NUCLEOTIDE SEQUENCE [LARGE SCALE GENOMIC DNA]</scope>
    <source>
        <strain evidence="7 8">DSM 21303</strain>
    </source>
</reference>
<accession>A0A9X1B924</accession>
<dbReference type="SUPFAM" id="SSF69737">
    <property type="entry name" value="Urease metallochaperone UreE, C-terminal domain"/>
    <property type="match status" value="1"/>
</dbReference>
<keyword evidence="3 5" id="KW-0533">Nickel</keyword>
<dbReference type="NCBIfam" id="NF009751">
    <property type="entry name" value="PRK13261.1-1"/>
    <property type="match status" value="1"/>
</dbReference>
<organism evidence="7 8">
    <name type="scientific">Thiocapsa imhoffii</name>
    <dbReference type="NCBI Taxonomy" id="382777"/>
    <lineage>
        <taxon>Bacteria</taxon>
        <taxon>Pseudomonadati</taxon>
        <taxon>Pseudomonadota</taxon>
        <taxon>Gammaproteobacteria</taxon>
        <taxon>Chromatiales</taxon>
        <taxon>Chromatiaceae</taxon>
        <taxon>Thiocapsa</taxon>
    </lineage>
</organism>
<dbReference type="Pfam" id="PF02814">
    <property type="entry name" value="UreE_N"/>
    <property type="match status" value="1"/>
</dbReference>
<dbReference type="InterPro" id="IPR036118">
    <property type="entry name" value="UreE_N_sf"/>
</dbReference>
<dbReference type="GO" id="GO:0051082">
    <property type="term" value="F:unfolded protein binding"/>
    <property type="evidence" value="ECO:0007669"/>
    <property type="project" value="UniProtKB-UniRule"/>
</dbReference>
<comment type="subcellular location">
    <subcellularLocation>
        <location evidence="1 5">Cytoplasm</location>
    </subcellularLocation>
</comment>
<dbReference type="RefSeq" id="WP_200388343.1">
    <property type="nucleotide sequence ID" value="NZ_NRSD01000013.1"/>
</dbReference>
<evidence type="ECO:0000256" key="5">
    <source>
        <dbReference type="HAMAP-Rule" id="MF_00822"/>
    </source>
</evidence>
<evidence type="ECO:0000313" key="8">
    <source>
        <dbReference type="Proteomes" id="UP001138802"/>
    </source>
</evidence>
<keyword evidence="8" id="KW-1185">Reference proteome</keyword>
<dbReference type="SMART" id="SM00988">
    <property type="entry name" value="UreE_N"/>
    <property type="match status" value="1"/>
</dbReference>
<evidence type="ECO:0000256" key="4">
    <source>
        <dbReference type="ARBA" id="ARBA00023186"/>
    </source>
</evidence>
<name>A0A9X1B924_9GAMM</name>
<dbReference type="Proteomes" id="UP001138802">
    <property type="component" value="Unassembled WGS sequence"/>
</dbReference>
<dbReference type="GO" id="GO:0065003">
    <property type="term" value="P:protein-containing complex assembly"/>
    <property type="evidence" value="ECO:0007669"/>
    <property type="project" value="InterPro"/>
</dbReference>
<dbReference type="InterPro" id="IPR007864">
    <property type="entry name" value="UreE_C_dom"/>
</dbReference>
<dbReference type="GO" id="GO:0005737">
    <property type="term" value="C:cytoplasm"/>
    <property type="evidence" value="ECO:0007669"/>
    <property type="project" value="UniProtKB-SubCell"/>
</dbReference>
<keyword evidence="4 5" id="KW-0143">Chaperone</keyword>
<feature type="domain" description="UreE urease accessory N-terminal" evidence="6">
    <location>
        <begin position="6"/>
        <end position="70"/>
    </location>
</feature>
<dbReference type="GO" id="GO:0016151">
    <property type="term" value="F:nickel cation binding"/>
    <property type="evidence" value="ECO:0007669"/>
    <property type="project" value="UniProtKB-UniRule"/>
</dbReference>
<dbReference type="GO" id="GO:0019627">
    <property type="term" value="P:urea metabolic process"/>
    <property type="evidence" value="ECO:0007669"/>
    <property type="project" value="InterPro"/>
</dbReference>
<evidence type="ECO:0000256" key="3">
    <source>
        <dbReference type="ARBA" id="ARBA00022596"/>
    </source>
</evidence>
<dbReference type="EMBL" id="NRSD01000013">
    <property type="protein sequence ID" value="MBK1645529.1"/>
    <property type="molecule type" value="Genomic_DNA"/>
</dbReference>
<dbReference type="AlphaFoldDB" id="A0A9X1B924"/>
<dbReference type="InterPro" id="IPR012406">
    <property type="entry name" value="UreE"/>
</dbReference>
<evidence type="ECO:0000313" key="7">
    <source>
        <dbReference type="EMBL" id="MBK1645529.1"/>
    </source>
</evidence>
<comment type="function">
    <text evidence="5">Involved in urease metallocenter assembly. Binds nickel. Probably functions as a nickel donor during metallocenter assembly.</text>
</comment>
<sequence>MSHIEPLIRFTRATRASIPADVTLTLTLEQRTRCRLRVLLDDGREAGLFLPRGSVLRHGDELIAEDGLVARIIAAPEPLSRITTTDAKLLARAAYHLGNRHVPLQIEPGCLSYRHDQVLDDLLRGLGLTVTLIDAPFEPEAGAYSGHAMDHAAHEHGG</sequence>
<dbReference type="GO" id="GO:0006457">
    <property type="term" value="P:protein folding"/>
    <property type="evidence" value="ECO:0007669"/>
    <property type="project" value="InterPro"/>
</dbReference>
<comment type="similarity">
    <text evidence="5">Belongs to the UreE family.</text>
</comment>
<dbReference type="Gene3D" id="2.60.260.20">
    <property type="entry name" value="Urease metallochaperone UreE, N-terminal domain"/>
    <property type="match status" value="1"/>
</dbReference>
<evidence type="ECO:0000256" key="2">
    <source>
        <dbReference type="ARBA" id="ARBA00022490"/>
    </source>
</evidence>
<keyword evidence="2 5" id="KW-0963">Cytoplasm</keyword>
<dbReference type="Pfam" id="PF05194">
    <property type="entry name" value="UreE_C"/>
    <property type="match status" value="1"/>
</dbReference>
<dbReference type="CDD" id="cd00571">
    <property type="entry name" value="UreE"/>
    <property type="match status" value="1"/>
</dbReference>
<dbReference type="HAMAP" id="MF_00822">
    <property type="entry name" value="UreE"/>
    <property type="match status" value="1"/>
</dbReference>
<dbReference type="SUPFAM" id="SSF69287">
    <property type="entry name" value="Urease metallochaperone UreE, N-terminal domain"/>
    <property type="match status" value="1"/>
</dbReference>
<evidence type="ECO:0000259" key="6">
    <source>
        <dbReference type="SMART" id="SM00988"/>
    </source>
</evidence>
<protein>
    <recommendedName>
        <fullName evidence="5">Urease accessory protein UreE</fullName>
    </recommendedName>
</protein>
<evidence type="ECO:0000256" key="1">
    <source>
        <dbReference type="ARBA" id="ARBA00004496"/>
    </source>
</evidence>
<dbReference type="Gene3D" id="3.30.70.790">
    <property type="entry name" value="UreE, C-terminal domain"/>
    <property type="match status" value="1"/>
</dbReference>
<dbReference type="InterPro" id="IPR004029">
    <property type="entry name" value="UreE_N"/>
</dbReference>
<proteinExistence type="inferred from homology"/>
<gene>
    <name evidence="5" type="primary">ureE</name>
    <name evidence="7" type="ORF">CKO25_12930</name>
</gene>